<dbReference type="InterPro" id="IPR036390">
    <property type="entry name" value="WH_DNA-bd_sf"/>
</dbReference>
<dbReference type="PANTHER" id="PTHR33164:SF99">
    <property type="entry name" value="MARR FAMILY REGULATORY PROTEIN"/>
    <property type="match status" value="1"/>
</dbReference>
<sequence length="202" mass="21963">MKPPEATTSRGSSLITRWNALDRLHGRIENSVERRLHEDFGLSLREFQALTVLQEGTATAHGWLYLQDLAAEIGLSQSATSRLVTRLESRALITTSTAAHDRRSVDVSLTPVARETLRRGRRLVDETVRHAVQALVDGGINEGADHDLLRYLREGSSGGMARGALPRHSDVPPGPPGPAASTDPAGHMGHARERTQVTLSDD</sequence>
<dbReference type="RefSeq" id="WP_210884599.1">
    <property type="nucleotide sequence ID" value="NZ_JAGPYQ010000001.1"/>
</dbReference>
<accession>A0A940Y073</accession>
<feature type="region of interest" description="Disordered" evidence="1">
    <location>
        <begin position="159"/>
        <end position="202"/>
    </location>
</feature>
<keyword evidence="4" id="KW-1185">Reference proteome</keyword>
<evidence type="ECO:0000259" key="2">
    <source>
        <dbReference type="PROSITE" id="PS50995"/>
    </source>
</evidence>
<dbReference type="EMBL" id="JAGPYQ010000001">
    <property type="protein sequence ID" value="MBQ0850431.1"/>
    <property type="molecule type" value="Genomic_DNA"/>
</dbReference>
<dbReference type="AlphaFoldDB" id="A0A940Y073"/>
<gene>
    <name evidence="3" type="ORF">J8N05_19790</name>
</gene>
<dbReference type="Proteomes" id="UP000677413">
    <property type="component" value="Unassembled WGS sequence"/>
</dbReference>
<dbReference type="InterPro" id="IPR000835">
    <property type="entry name" value="HTH_MarR-typ"/>
</dbReference>
<dbReference type="GO" id="GO:0006950">
    <property type="term" value="P:response to stress"/>
    <property type="evidence" value="ECO:0007669"/>
    <property type="project" value="TreeGrafter"/>
</dbReference>
<dbReference type="SMART" id="SM00347">
    <property type="entry name" value="HTH_MARR"/>
    <property type="match status" value="1"/>
</dbReference>
<dbReference type="Pfam" id="PF12802">
    <property type="entry name" value="MarR_2"/>
    <property type="match status" value="1"/>
</dbReference>
<dbReference type="SUPFAM" id="SSF46785">
    <property type="entry name" value="Winged helix' DNA-binding domain"/>
    <property type="match status" value="1"/>
</dbReference>
<dbReference type="InterPro" id="IPR036388">
    <property type="entry name" value="WH-like_DNA-bd_sf"/>
</dbReference>
<dbReference type="Gene3D" id="1.10.10.10">
    <property type="entry name" value="Winged helix-like DNA-binding domain superfamily/Winged helix DNA-binding domain"/>
    <property type="match status" value="1"/>
</dbReference>
<dbReference type="PANTHER" id="PTHR33164">
    <property type="entry name" value="TRANSCRIPTIONAL REGULATOR, MARR FAMILY"/>
    <property type="match status" value="1"/>
</dbReference>
<dbReference type="GO" id="GO:0003700">
    <property type="term" value="F:DNA-binding transcription factor activity"/>
    <property type="evidence" value="ECO:0007669"/>
    <property type="project" value="InterPro"/>
</dbReference>
<organism evidence="3 4">
    <name type="scientific">Streptomyces liliiviolaceus</name>
    <dbReference type="NCBI Taxonomy" id="2823109"/>
    <lineage>
        <taxon>Bacteria</taxon>
        <taxon>Bacillati</taxon>
        <taxon>Actinomycetota</taxon>
        <taxon>Actinomycetes</taxon>
        <taxon>Kitasatosporales</taxon>
        <taxon>Streptomycetaceae</taxon>
        <taxon>Streptomyces</taxon>
    </lineage>
</organism>
<dbReference type="PROSITE" id="PS50995">
    <property type="entry name" value="HTH_MARR_2"/>
    <property type="match status" value="1"/>
</dbReference>
<evidence type="ECO:0000313" key="4">
    <source>
        <dbReference type="Proteomes" id="UP000677413"/>
    </source>
</evidence>
<reference evidence="3 4" key="1">
    <citation type="submission" date="2021-04" db="EMBL/GenBank/DDBJ databases">
        <authorList>
            <person name="Tang X."/>
            <person name="Zhou X."/>
            <person name="Chen X."/>
            <person name="Cernava T."/>
            <person name="Zhang C."/>
        </authorList>
    </citation>
    <scope>NUCLEOTIDE SEQUENCE [LARGE SCALE GENOMIC DNA]</scope>
    <source>
        <strain evidence="3 4">BH-SS-21</strain>
    </source>
</reference>
<comment type="caution">
    <text evidence="3">The sequence shown here is derived from an EMBL/GenBank/DDBJ whole genome shotgun (WGS) entry which is preliminary data.</text>
</comment>
<name>A0A940Y073_9ACTN</name>
<evidence type="ECO:0000256" key="1">
    <source>
        <dbReference type="SAM" id="MobiDB-lite"/>
    </source>
</evidence>
<evidence type="ECO:0000313" key="3">
    <source>
        <dbReference type="EMBL" id="MBQ0850431.1"/>
    </source>
</evidence>
<protein>
    <submittedName>
        <fullName evidence="3">Winged helix-turn-helix transcriptional regulator</fullName>
    </submittedName>
</protein>
<feature type="domain" description="HTH marR-type" evidence="2">
    <location>
        <begin position="1"/>
        <end position="154"/>
    </location>
</feature>
<dbReference type="InterPro" id="IPR039422">
    <property type="entry name" value="MarR/SlyA-like"/>
</dbReference>
<proteinExistence type="predicted"/>